<accession>A0A2D2CZ95</accession>
<dbReference type="Proteomes" id="UP000230709">
    <property type="component" value="Chromosome"/>
</dbReference>
<dbReference type="ESTHER" id="mettr-d5qk82">
    <property type="family name" value="Duf_900"/>
</dbReference>
<evidence type="ECO:0000313" key="2">
    <source>
        <dbReference type="EMBL" id="ATQ68057.1"/>
    </source>
</evidence>
<dbReference type="InterPro" id="IPR010297">
    <property type="entry name" value="DUF900_hydrolase"/>
</dbReference>
<keyword evidence="1" id="KW-0732">Signal</keyword>
<dbReference type="SUPFAM" id="SSF53474">
    <property type="entry name" value="alpha/beta-Hydrolases"/>
    <property type="match status" value="1"/>
</dbReference>
<feature type="chain" id="PRO_5013682599" evidence="1">
    <location>
        <begin position="21"/>
        <end position="409"/>
    </location>
</feature>
<proteinExistence type="predicted"/>
<dbReference type="AlphaFoldDB" id="A0A2D2CZ95"/>
<sequence>MRCRHILPLFAAFVALAACADRPHGVLIAQPQAPGVSRVEMLVATTRSAQGAAPGDLFTGERGAGLAFADVAVSIPPDAARRIGEVQWPEALPADPYRDFVTLRAAPLTREEAMRAFDRRIASAPKRQALVFVHGFNTLFAEAVYRFAQIVHDSGTKALPVLFTWPSRGRLVDYGYDRESASYSRDALEAVLRGLARDPAVGEISILAHSMGNWVTLEALRQMAIRDKGLPGKIKNVMLAAPDVDFDVFTRQIAEIGERRALFSLFVSRNDEALAASRHVWGDKVRLGGIDPDVEPYRSLLAERRIFVVDLADVASSDPLGHGTFAQSPEVVRAIGRRLAAGQQLADGKAGVGESVGQMATGAVSAVGTAAGAAVTAPFAVVDPRARDNLSDRLEQLGGQMTDTLAPLR</sequence>
<dbReference type="KEGG" id="mtw:CQW49_09260"/>
<dbReference type="Gene3D" id="3.40.50.1820">
    <property type="entry name" value="alpha/beta hydrolase"/>
    <property type="match status" value="1"/>
</dbReference>
<dbReference type="EMBL" id="CP023737">
    <property type="protein sequence ID" value="ATQ68057.1"/>
    <property type="molecule type" value="Genomic_DNA"/>
</dbReference>
<gene>
    <name evidence="2" type="ORF">CQW49_09260</name>
</gene>
<keyword evidence="2" id="KW-0378">Hydrolase</keyword>
<dbReference type="PANTHER" id="PTHR36513">
    <property type="entry name" value="ABC TRANSMEMBRANE TYPE-1 DOMAIN-CONTAINING PROTEIN"/>
    <property type="match status" value="1"/>
</dbReference>
<evidence type="ECO:0000256" key="1">
    <source>
        <dbReference type="SAM" id="SignalP"/>
    </source>
</evidence>
<dbReference type="InterPro" id="IPR014586">
    <property type="entry name" value="UCP033909"/>
</dbReference>
<dbReference type="PANTHER" id="PTHR36513:SF1">
    <property type="entry name" value="TRANSMEMBRANE PROTEIN"/>
    <property type="match status" value="1"/>
</dbReference>
<organism evidence="2 3">
    <name type="scientific">Methylosinus trichosporium (strain ATCC 35070 / NCIMB 11131 / UNIQEM 75 / OB3b)</name>
    <dbReference type="NCBI Taxonomy" id="595536"/>
    <lineage>
        <taxon>Bacteria</taxon>
        <taxon>Pseudomonadati</taxon>
        <taxon>Pseudomonadota</taxon>
        <taxon>Alphaproteobacteria</taxon>
        <taxon>Hyphomicrobiales</taxon>
        <taxon>Methylocystaceae</taxon>
        <taxon>Methylosinus</taxon>
    </lineage>
</organism>
<dbReference type="InterPro" id="IPR029058">
    <property type="entry name" value="AB_hydrolase_fold"/>
</dbReference>
<dbReference type="GO" id="GO:0016787">
    <property type="term" value="F:hydrolase activity"/>
    <property type="evidence" value="ECO:0007669"/>
    <property type="project" value="UniProtKB-KW"/>
</dbReference>
<name>A0A2D2CZ95_METT3</name>
<dbReference type="PROSITE" id="PS51257">
    <property type="entry name" value="PROKAR_LIPOPROTEIN"/>
    <property type="match status" value="1"/>
</dbReference>
<protein>
    <submittedName>
        <fullName evidence="2">Alpha/beta hydrolase</fullName>
    </submittedName>
</protein>
<dbReference type="Pfam" id="PF05990">
    <property type="entry name" value="DUF900"/>
    <property type="match status" value="1"/>
</dbReference>
<dbReference type="RefSeq" id="WP_004448110.1">
    <property type="nucleotide sequence ID" value="NZ_ADVE02000001.1"/>
</dbReference>
<keyword evidence="3" id="KW-1185">Reference proteome</keyword>
<evidence type="ECO:0000313" key="3">
    <source>
        <dbReference type="Proteomes" id="UP000230709"/>
    </source>
</evidence>
<dbReference type="PIRSF" id="PIRSF033909">
    <property type="entry name" value="UCP033909"/>
    <property type="match status" value="1"/>
</dbReference>
<reference evidence="3" key="1">
    <citation type="submission" date="2017-10" db="EMBL/GenBank/DDBJ databases">
        <title>Completed PacBio SMRT sequence of Methylosinus trichosporium OB3b reveals presence of a third large plasmid.</title>
        <authorList>
            <person name="Charles T.C."/>
            <person name="Lynch M.D.J."/>
            <person name="Heil J.R."/>
            <person name="Cheng J."/>
        </authorList>
    </citation>
    <scope>NUCLEOTIDE SEQUENCE [LARGE SCALE GENOMIC DNA]</scope>
    <source>
        <strain evidence="3">OB3b</strain>
    </source>
</reference>
<feature type="signal peptide" evidence="1">
    <location>
        <begin position="1"/>
        <end position="20"/>
    </location>
</feature>
<dbReference type="STRING" id="595536.GCA_000178815_03301"/>